<gene>
    <name evidence="1" type="ORF">WR25_24682</name>
</gene>
<dbReference type="Proteomes" id="UP000218231">
    <property type="component" value="Unassembled WGS sequence"/>
</dbReference>
<dbReference type="AlphaFoldDB" id="A0A2A2KBX4"/>
<proteinExistence type="predicted"/>
<evidence type="ECO:0000313" key="2">
    <source>
        <dbReference type="Proteomes" id="UP000218231"/>
    </source>
</evidence>
<name>A0A2A2KBX4_9BILA</name>
<organism evidence="1 2">
    <name type="scientific">Diploscapter pachys</name>
    <dbReference type="NCBI Taxonomy" id="2018661"/>
    <lineage>
        <taxon>Eukaryota</taxon>
        <taxon>Metazoa</taxon>
        <taxon>Ecdysozoa</taxon>
        <taxon>Nematoda</taxon>
        <taxon>Chromadorea</taxon>
        <taxon>Rhabditida</taxon>
        <taxon>Rhabditina</taxon>
        <taxon>Rhabditomorpha</taxon>
        <taxon>Rhabditoidea</taxon>
        <taxon>Rhabditidae</taxon>
        <taxon>Diploscapter</taxon>
    </lineage>
</organism>
<reference evidence="1 2" key="1">
    <citation type="journal article" date="2017" name="Curr. Biol.">
        <title>Genome architecture and evolution of a unichromosomal asexual nematode.</title>
        <authorList>
            <person name="Fradin H."/>
            <person name="Zegar C."/>
            <person name="Gutwein M."/>
            <person name="Lucas J."/>
            <person name="Kovtun M."/>
            <person name="Corcoran D."/>
            <person name="Baugh L.R."/>
            <person name="Kiontke K."/>
            <person name="Gunsalus K."/>
            <person name="Fitch D.H."/>
            <person name="Piano F."/>
        </authorList>
    </citation>
    <scope>NUCLEOTIDE SEQUENCE [LARGE SCALE GENOMIC DNA]</scope>
    <source>
        <strain evidence="1">PF1309</strain>
    </source>
</reference>
<accession>A0A2A2KBX4</accession>
<evidence type="ECO:0000313" key="1">
    <source>
        <dbReference type="EMBL" id="PAV71431.1"/>
    </source>
</evidence>
<sequence length="101" mass="9909">MPGTGAGAGAVASPITAVSEALLVSLLNVRLTASAALAPAWILNVLDTATTGAGAVPVVLTVPAVASNSLLPLNCVLASVEVICVFSAETSACMFVLSDEL</sequence>
<keyword evidence="2" id="KW-1185">Reference proteome</keyword>
<comment type="caution">
    <text evidence="1">The sequence shown here is derived from an EMBL/GenBank/DDBJ whole genome shotgun (WGS) entry which is preliminary data.</text>
</comment>
<protein>
    <submittedName>
        <fullName evidence="1">Uncharacterized protein</fullName>
    </submittedName>
</protein>
<dbReference type="EMBL" id="LIAE01009035">
    <property type="protein sequence ID" value="PAV71431.1"/>
    <property type="molecule type" value="Genomic_DNA"/>
</dbReference>